<protein>
    <recommendedName>
        <fullName evidence="8">Probable membrane transporter protein</fullName>
    </recommendedName>
</protein>
<feature type="transmembrane region" description="Helical" evidence="8">
    <location>
        <begin position="219"/>
        <end position="237"/>
    </location>
</feature>
<keyword evidence="3" id="KW-0813">Transport</keyword>
<dbReference type="GO" id="GO:0005886">
    <property type="term" value="C:plasma membrane"/>
    <property type="evidence" value="ECO:0007669"/>
    <property type="project" value="UniProtKB-SubCell"/>
</dbReference>
<dbReference type="KEGG" id="ahm:TL08_19695"/>
<comment type="similarity">
    <text evidence="2 8">Belongs to the 4-toluene sulfonate uptake permease (TSUP) (TC 2.A.102) family.</text>
</comment>
<proteinExistence type="inferred from homology"/>
<evidence type="ECO:0000256" key="8">
    <source>
        <dbReference type="RuleBase" id="RU363041"/>
    </source>
</evidence>
<evidence type="ECO:0000256" key="4">
    <source>
        <dbReference type="ARBA" id="ARBA00022475"/>
    </source>
</evidence>
<keyword evidence="5 8" id="KW-0812">Transmembrane</keyword>
<dbReference type="InterPro" id="IPR002781">
    <property type="entry name" value="TM_pro_TauE-like"/>
</dbReference>
<dbReference type="PANTHER" id="PTHR30269:SF37">
    <property type="entry name" value="MEMBRANE TRANSPORTER PROTEIN"/>
    <property type="match status" value="1"/>
</dbReference>
<feature type="transmembrane region" description="Helical" evidence="8">
    <location>
        <begin position="187"/>
        <end position="207"/>
    </location>
</feature>
<evidence type="ECO:0000256" key="1">
    <source>
        <dbReference type="ARBA" id="ARBA00004651"/>
    </source>
</evidence>
<dbReference type="RefSeq" id="WP_069851011.1">
    <property type="nucleotide sequence ID" value="NZ_CP014859.1"/>
</dbReference>
<evidence type="ECO:0000256" key="7">
    <source>
        <dbReference type="ARBA" id="ARBA00023136"/>
    </source>
</evidence>
<keyword evidence="10" id="KW-1185">Reference proteome</keyword>
<feature type="transmembrane region" description="Helical" evidence="8">
    <location>
        <begin position="162"/>
        <end position="181"/>
    </location>
</feature>
<dbReference type="Proteomes" id="UP000095210">
    <property type="component" value="Chromosome"/>
</dbReference>
<reference evidence="10" key="1">
    <citation type="submission" date="2016-03" db="EMBL/GenBank/DDBJ databases">
        <title>Complete genome sequence of the type strain Actinoalloteichus hymeniacidonis DSM 45092.</title>
        <authorList>
            <person name="Schaffert L."/>
            <person name="Albersmeier A."/>
            <person name="Winkler A."/>
            <person name="Kalinowski J."/>
            <person name="Zotchev S."/>
            <person name="Ruckert C."/>
        </authorList>
    </citation>
    <scope>NUCLEOTIDE SEQUENCE [LARGE SCALE GENOMIC DNA]</scope>
    <source>
        <strain evidence="10">HPA177(T) (DSM 45092(T))</strain>
    </source>
</reference>
<evidence type="ECO:0000256" key="6">
    <source>
        <dbReference type="ARBA" id="ARBA00022989"/>
    </source>
</evidence>
<evidence type="ECO:0000313" key="9">
    <source>
        <dbReference type="EMBL" id="AOS64730.1"/>
    </source>
</evidence>
<evidence type="ECO:0000256" key="2">
    <source>
        <dbReference type="ARBA" id="ARBA00009142"/>
    </source>
</evidence>
<feature type="transmembrane region" description="Helical" evidence="8">
    <location>
        <begin position="42"/>
        <end position="61"/>
    </location>
</feature>
<dbReference type="Pfam" id="PF01925">
    <property type="entry name" value="TauE"/>
    <property type="match status" value="1"/>
</dbReference>
<comment type="subcellular location">
    <subcellularLocation>
        <location evidence="1 8">Cell membrane</location>
        <topology evidence="1 8">Multi-pass membrane protein</topology>
    </subcellularLocation>
</comment>
<feature type="transmembrane region" description="Helical" evidence="8">
    <location>
        <begin position="99"/>
        <end position="117"/>
    </location>
</feature>
<dbReference type="InterPro" id="IPR052017">
    <property type="entry name" value="TSUP"/>
</dbReference>
<dbReference type="EMBL" id="CP014859">
    <property type="protein sequence ID" value="AOS64730.1"/>
    <property type="molecule type" value="Genomic_DNA"/>
</dbReference>
<feature type="transmembrane region" description="Helical" evidence="8">
    <location>
        <begin position="6"/>
        <end position="30"/>
    </location>
</feature>
<dbReference type="PANTHER" id="PTHR30269">
    <property type="entry name" value="TRANSMEMBRANE PROTEIN YFCA"/>
    <property type="match status" value="1"/>
</dbReference>
<evidence type="ECO:0000256" key="5">
    <source>
        <dbReference type="ARBA" id="ARBA00022692"/>
    </source>
</evidence>
<feature type="transmembrane region" description="Helical" evidence="8">
    <location>
        <begin position="73"/>
        <end position="92"/>
    </location>
</feature>
<sequence length="238" mass="24105">MSTVELVMLAVIVLLGSFLQASIGFGLGMLAGPVMALIEPSLVPAGVMLLATGVTLSIVLLDRSELDLRGTGWALLGRVPGVIAGAALVAVLPTRILNLVLAGVVLLGVFVSIRGFAPEPTRLAVVTAGAASGLMGTATSIGGPPMAMVWQSKAGAALRGTMGAFFLVGSIMSLAALAAAGQVTSEIVSHTALLLPVTAIGVLLSRFFARKLDVKRTKAIVTVVSVVGALVLIVQQFV</sequence>
<keyword evidence="4 8" id="KW-1003">Cell membrane</keyword>
<evidence type="ECO:0000313" key="10">
    <source>
        <dbReference type="Proteomes" id="UP000095210"/>
    </source>
</evidence>
<dbReference type="AlphaFoldDB" id="A0AAC9HUG4"/>
<organism evidence="9 10">
    <name type="scientific">Actinoalloteichus hymeniacidonis</name>
    <dbReference type="NCBI Taxonomy" id="340345"/>
    <lineage>
        <taxon>Bacteria</taxon>
        <taxon>Bacillati</taxon>
        <taxon>Actinomycetota</taxon>
        <taxon>Actinomycetes</taxon>
        <taxon>Pseudonocardiales</taxon>
        <taxon>Pseudonocardiaceae</taxon>
        <taxon>Actinoalloteichus</taxon>
    </lineage>
</organism>
<keyword evidence="6 8" id="KW-1133">Transmembrane helix</keyword>
<accession>A0AAC9HUG4</accession>
<gene>
    <name evidence="9" type="ORF">TL08_19695</name>
</gene>
<evidence type="ECO:0000256" key="3">
    <source>
        <dbReference type="ARBA" id="ARBA00022448"/>
    </source>
</evidence>
<keyword evidence="7 8" id="KW-0472">Membrane</keyword>
<name>A0AAC9HUG4_9PSEU</name>